<dbReference type="Proteomes" id="UP000509448">
    <property type="component" value="Chromosome"/>
</dbReference>
<proteinExistence type="predicted"/>
<evidence type="ECO:0000313" key="4">
    <source>
        <dbReference type="Proteomes" id="UP000509448"/>
    </source>
</evidence>
<evidence type="ECO:0000313" key="3">
    <source>
        <dbReference type="EMBL" id="BBE42900.1"/>
    </source>
</evidence>
<feature type="transmembrane region" description="Helical" evidence="1">
    <location>
        <begin position="281"/>
        <end position="300"/>
    </location>
</feature>
<dbReference type="SUPFAM" id="SSF103473">
    <property type="entry name" value="MFS general substrate transporter"/>
    <property type="match status" value="1"/>
</dbReference>
<dbReference type="InterPro" id="IPR011701">
    <property type="entry name" value="MFS"/>
</dbReference>
<name>A0A4V0P1U1_9ARCH</name>
<feature type="transmembrane region" description="Helical" evidence="1">
    <location>
        <begin position="136"/>
        <end position="159"/>
    </location>
</feature>
<dbReference type="OrthoDB" id="29061at2157"/>
<feature type="domain" description="Major facilitator superfamily (MFS) profile" evidence="2">
    <location>
        <begin position="1"/>
        <end position="394"/>
    </location>
</feature>
<dbReference type="InterPro" id="IPR036259">
    <property type="entry name" value="MFS_trans_sf"/>
</dbReference>
<dbReference type="GeneID" id="55585330"/>
<dbReference type="PANTHER" id="PTHR43129">
    <property type="entry name" value="FOSMIDOMYCIN RESISTANCE PROTEIN"/>
    <property type="match status" value="1"/>
</dbReference>
<dbReference type="RefSeq" id="WP_174449078.1">
    <property type="nucleotide sequence ID" value="NZ_AP018732.1"/>
</dbReference>
<dbReference type="AlphaFoldDB" id="A0A4V0P1U1"/>
<feature type="transmembrane region" description="Helical" evidence="1">
    <location>
        <begin position="370"/>
        <end position="389"/>
    </location>
</feature>
<reference evidence="3 4" key="1">
    <citation type="journal article" date="2019" name="ISME J.">
        <title>Isolation and characterization of a thermophilic sulfur- and iron-reducing thaumarchaeote from a terrestrial acidic hot spring.</title>
        <authorList>
            <person name="Kato S."/>
            <person name="Itoh T."/>
            <person name="Yuki M."/>
            <person name="Nagamori M."/>
            <person name="Ohnishi M."/>
            <person name="Uematsu K."/>
            <person name="Suzuki K."/>
            <person name="Takashina T."/>
            <person name="Ohkuma M."/>
        </authorList>
    </citation>
    <scope>NUCLEOTIDE SEQUENCE [LARGE SCALE GENOMIC DNA]</scope>
    <source>
        <strain evidence="3 4">NAS-02</strain>
    </source>
</reference>
<feature type="transmembrane region" description="Helical" evidence="1">
    <location>
        <begin position="216"/>
        <end position="237"/>
    </location>
</feature>
<organism evidence="3 4">
    <name type="scientific">Conexivisphaera calida</name>
    <dbReference type="NCBI Taxonomy" id="1874277"/>
    <lineage>
        <taxon>Archaea</taxon>
        <taxon>Nitrososphaerota</taxon>
        <taxon>Conexivisphaeria</taxon>
        <taxon>Conexivisphaerales</taxon>
        <taxon>Conexivisphaeraceae</taxon>
        <taxon>Conexivisphaera</taxon>
    </lineage>
</organism>
<dbReference type="EMBL" id="AP018732">
    <property type="protein sequence ID" value="BBE42900.1"/>
    <property type="molecule type" value="Genomic_DNA"/>
</dbReference>
<accession>A0A4V0P1U1</accession>
<dbReference type="InterPro" id="IPR020846">
    <property type="entry name" value="MFS_dom"/>
</dbReference>
<evidence type="ECO:0000256" key="1">
    <source>
        <dbReference type="SAM" id="Phobius"/>
    </source>
</evidence>
<evidence type="ECO:0000259" key="2">
    <source>
        <dbReference type="PROSITE" id="PS50850"/>
    </source>
</evidence>
<sequence length="399" mass="42090">MGDRTRILLATSLGHFVNDGFLVLFSILIVYYTRMGVNATVLGILAAAISLLSGLLSTPIGSSADRGGNYGRLMILGLSLLVASSILYSLSFALPGLALPLVVVSSALLGSGLAFYHQLGAAMLQLEYGDDAPKALGINGSLGSLGRALFPSILVFLIVSLGPSLGLLSVAAYNAVIILAIAAMLRRTRFGPRRIPGTGSPSTDARAPSKIRMSAVMPLITLVFIRSIFFTGVLTYVPTYLVDIYHSDVLMGVVLTVSYATAVIGQPLFGRLTSRYGGLPMVILTTVVPTVAFLAFLYVSNELVSLALFAVYSFFAMSGFPVLLGYVGQIVSKENLSRANALVWGVGNMVGGSIGALIGGPLMPVVGVTYLMWIYAAFGVISMIFIPSLSRWNTNSSEH</sequence>
<keyword evidence="1" id="KW-0472">Membrane</keyword>
<feature type="transmembrane region" description="Helical" evidence="1">
    <location>
        <begin position="165"/>
        <end position="185"/>
    </location>
</feature>
<feature type="transmembrane region" description="Helical" evidence="1">
    <location>
        <begin position="39"/>
        <end position="61"/>
    </location>
</feature>
<dbReference type="Pfam" id="PF07690">
    <property type="entry name" value="MFS_1"/>
    <property type="match status" value="1"/>
</dbReference>
<feature type="transmembrane region" description="Helical" evidence="1">
    <location>
        <begin position="73"/>
        <end position="91"/>
    </location>
</feature>
<dbReference type="PANTHER" id="PTHR43129:SF1">
    <property type="entry name" value="FOSMIDOMYCIN RESISTANCE PROTEIN"/>
    <property type="match status" value="1"/>
</dbReference>
<feature type="transmembrane region" description="Helical" evidence="1">
    <location>
        <begin position="339"/>
        <end position="358"/>
    </location>
</feature>
<dbReference type="PROSITE" id="PS50850">
    <property type="entry name" value="MFS"/>
    <property type="match status" value="1"/>
</dbReference>
<keyword evidence="4" id="KW-1185">Reference proteome</keyword>
<feature type="transmembrane region" description="Helical" evidence="1">
    <location>
        <begin position="249"/>
        <end position="269"/>
    </location>
</feature>
<dbReference type="GO" id="GO:0022857">
    <property type="term" value="F:transmembrane transporter activity"/>
    <property type="evidence" value="ECO:0007669"/>
    <property type="project" value="InterPro"/>
</dbReference>
<gene>
    <name evidence="3" type="ORF">NAS2_1520</name>
</gene>
<feature type="transmembrane region" description="Helical" evidence="1">
    <location>
        <begin position="306"/>
        <end position="327"/>
    </location>
</feature>
<dbReference type="KEGG" id="ccai:NAS2_1520"/>
<keyword evidence="1" id="KW-0812">Transmembrane</keyword>
<dbReference type="GO" id="GO:0005886">
    <property type="term" value="C:plasma membrane"/>
    <property type="evidence" value="ECO:0007669"/>
    <property type="project" value="TreeGrafter"/>
</dbReference>
<dbReference type="Gene3D" id="1.20.1250.20">
    <property type="entry name" value="MFS general substrate transporter like domains"/>
    <property type="match status" value="2"/>
</dbReference>
<feature type="transmembrane region" description="Helical" evidence="1">
    <location>
        <begin position="97"/>
        <end position="116"/>
    </location>
</feature>
<keyword evidence="1" id="KW-1133">Transmembrane helix</keyword>
<protein>
    <submittedName>
        <fullName evidence="3">Fosmidomycin resistance protein</fullName>
    </submittedName>
</protein>
<feature type="transmembrane region" description="Helical" evidence="1">
    <location>
        <begin position="7"/>
        <end position="33"/>
    </location>
</feature>